<dbReference type="PANTHER" id="PTHR13383">
    <property type="entry name" value="RIBONUCLEASE H2 SUBUNIT B"/>
    <property type="match status" value="1"/>
</dbReference>
<evidence type="ECO:0000256" key="5">
    <source>
        <dbReference type="ARBA" id="ARBA00033464"/>
    </source>
</evidence>
<dbReference type="AlphaFoldDB" id="A5DZH4"/>
<dbReference type="KEGG" id="lel:PVL30_003605"/>
<organism evidence="9 10">
    <name type="scientific">Lodderomyces elongisporus (strain ATCC 11503 / CBS 2605 / JCM 1781 / NBRC 1676 / NRRL YB-4239)</name>
    <name type="common">Yeast</name>
    <name type="synonym">Saccharomyces elongisporus</name>
    <dbReference type="NCBI Taxonomy" id="379508"/>
    <lineage>
        <taxon>Eukaryota</taxon>
        <taxon>Fungi</taxon>
        <taxon>Dikarya</taxon>
        <taxon>Ascomycota</taxon>
        <taxon>Saccharomycotina</taxon>
        <taxon>Pichiomycetes</taxon>
        <taxon>Debaryomycetaceae</taxon>
        <taxon>Candida/Lodderomyces clade</taxon>
        <taxon>Lodderomyces</taxon>
    </lineage>
</organism>
<dbReference type="InterPro" id="IPR040456">
    <property type="entry name" value="RNase_H2_suB"/>
</dbReference>
<evidence type="ECO:0000256" key="3">
    <source>
        <dbReference type="ARBA" id="ARBA00023242"/>
    </source>
</evidence>
<dbReference type="Gene3D" id="1.10.20.120">
    <property type="match status" value="1"/>
</dbReference>
<feature type="compositionally biased region" description="Polar residues" evidence="6">
    <location>
        <begin position="297"/>
        <end position="307"/>
    </location>
</feature>
<evidence type="ECO:0000256" key="6">
    <source>
        <dbReference type="SAM" id="MobiDB-lite"/>
    </source>
</evidence>
<keyword evidence="10" id="KW-1185">Reference proteome</keyword>
<evidence type="ECO:0000313" key="10">
    <source>
        <dbReference type="Proteomes" id="UP000001996"/>
    </source>
</evidence>
<evidence type="ECO:0000313" key="9">
    <source>
        <dbReference type="EMBL" id="EDK44582.1"/>
    </source>
</evidence>
<dbReference type="GeneID" id="5232907"/>
<feature type="region of interest" description="Disordered" evidence="6">
    <location>
        <begin position="279"/>
        <end position="316"/>
    </location>
</feature>
<dbReference type="PANTHER" id="PTHR13383:SF11">
    <property type="entry name" value="RIBONUCLEASE H2 SUBUNIT B"/>
    <property type="match status" value="1"/>
</dbReference>
<comment type="function">
    <text evidence="4">Non catalytic subunit of RNase H2, an endonuclease that specifically degrades the RNA of RNA:DNA hybrids. Participates in DNA replication, possibly by mediating the removal of lagging-strand Okazaki fragment RNA primers during DNA replication. Mediates the excision of single ribonucleotides from DNA:RNA duplexes.</text>
</comment>
<feature type="compositionally biased region" description="Polar residues" evidence="6">
    <location>
        <begin position="279"/>
        <end position="288"/>
    </location>
</feature>
<comment type="subcellular location">
    <subcellularLocation>
        <location evidence="1">Nucleus</location>
    </subcellularLocation>
</comment>
<dbReference type="InterPro" id="IPR041195">
    <property type="entry name" value="Rnh202_N"/>
</dbReference>
<name>A5DZH4_LODEL</name>
<dbReference type="GO" id="GO:0032299">
    <property type="term" value="C:ribonuclease H2 complex"/>
    <property type="evidence" value="ECO:0007669"/>
    <property type="project" value="InterPro"/>
</dbReference>
<evidence type="ECO:0000256" key="4">
    <source>
        <dbReference type="ARBA" id="ARBA00024778"/>
    </source>
</evidence>
<dbReference type="FunCoup" id="A5DZH4">
    <property type="interactions" value="71"/>
</dbReference>
<accession>A5DZH4</accession>
<dbReference type="eggNOG" id="ENOG502SBFM">
    <property type="taxonomic scope" value="Eukaryota"/>
</dbReference>
<dbReference type="Pfam" id="PF17745">
    <property type="entry name" value="Ydr279_N"/>
    <property type="match status" value="1"/>
</dbReference>
<dbReference type="Proteomes" id="UP000001996">
    <property type="component" value="Unassembled WGS sequence"/>
</dbReference>
<sequence length="332" mass="38031">MNIDKTSKVIILPAQTKSECSIEYKIINLPTSNLTSTKPYLVDSDSIYELNTILGNNTAYQLPTSGDAVKSYIFEPEDPSVEGGLLQSSKTIITSPFNFTYLLISIFHTHQEKFRNTFKTIDDIRDSLESLGEYTWVYDVPERIYLLSLDSICESIIEGNQERFYKYSVNKAMDWVNGKVIALSNFIFEEKGNSIMRRIQLELNDPTSIEGHINEEVLQNTVMCCAIDYVCFSYLCKGVREVLVENLKYDFTKMETYLAEIKKKQRDLQIVDANMNEVNQTTSNANKTNIKDHNQNRNRNQSKNAQQLKRKKPVQKVAVGKGALDGFFKKKT</sequence>
<dbReference type="InParanoid" id="A5DZH4"/>
<dbReference type="OMA" id="EYREDTN"/>
<dbReference type="Pfam" id="PF09468">
    <property type="entry name" value="RNase_H2-Ydr279"/>
    <property type="match status" value="1"/>
</dbReference>
<dbReference type="CDD" id="cd09270">
    <property type="entry name" value="RNase_H2-B"/>
    <property type="match status" value="1"/>
</dbReference>
<evidence type="ECO:0000256" key="2">
    <source>
        <dbReference type="ARBA" id="ARBA00019062"/>
    </source>
</evidence>
<dbReference type="InterPro" id="IPR019024">
    <property type="entry name" value="RNase_H2_suB_wHTH"/>
</dbReference>
<dbReference type="GO" id="GO:0005654">
    <property type="term" value="C:nucleoplasm"/>
    <property type="evidence" value="ECO:0007669"/>
    <property type="project" value="TreeGrafter"/>
</dbReference>
<protein>
    <recommendedName>
        <fullName evidence="2">Ribonuclease H2 subunit B</fullName>
    </recommendedName>
    <alternativeName>
        <fullName evidence="5">Ribonuclease HI subunit B</fullName>
    </alternativeName>
</protein>
<reference evidence="9 10" key="1">
    <citation type="journal article" date="2009" name="Nature">
        <title>Evolution of pathogenicity and sexual reproduction in eight Candida genomes.</title>
        <authorList>
            <person name="Butler G."/>
            <person name="Rasmussen M.D."/>
            <person name="Lin M.F."/>
            <person name="Santos M.A."/>
            <person name="Sakthikumar S."/>
            <person name="Munro C.A."/>
            <person name="Rheinbay E."/>
            <person name="Grabherr M."/>
            <person name="Forche A."/>
            <person name="Reedy J.L."/>
            <person name="Agrafioti I."/>
            <person name="Arnaud M.B."/>
            <person name="Bates S."/>
            <person name="Brown A.J."/>
            <person name="Brunke S."/>
            <person name="Costanzo M.C."/>
            <person name="Fitzpatrick D.A."/>
            <person name="de Groot P.W."/>
            <person name="Harris D."/>
            <person name="Hoyer L.L."/>
            <person name="Hube B."/>
            <person name="Klis F.M."/>
            <person name="Kodira C."/>
            <person name="Lennard N."/>
            <person name="Logue M.E."/>
            <person name="Martin R."/>
            <person name="Neiman A.M."/>
            <person name="Nikolaou E."/>
            <person name="Quail M.A."/>
            <person name="Quinn J."/>
            <person name="Santos M.C."/>
            <person name="Schmitzberger F.F."/>
            <person name="Sherlock G."/>
            <person name="Shah P."/>
            <person name="Silverstein K.A."/>
            <person name="Skrzypek M.S."/>
            <person name="Soll D."/>
            <person name="Staggs R."/>
            <person name="Stansfield I."/>
            <person name="Stumpf M.P."/>
            <person name="Sudbery P.E."/>
            <person name="Srikantha T."/>
            <person name="Zeng Q."/>
            <person name="Berman J."/>
            <person name="Berriman M."/>
            <person name="Heitman J."/>
            <person name="Gow N.A."/>
            <person name="Lorenz M.C."/>
            <person name="Birren B.W."/>
            <person name="Kellis M."/>
            <person name="Cuomo C.A."/>
        </authorList>
    </citation>
    <scope>NUCLEOTIDE SEQUENCE [LARGE SCALE GENOMIC DNA]</scope>
    <source>
        <strain evidence="10">ATCC 11503 / BCRC 21390 / CBS 2605 / JCM 1781 / NBRC 1676 / NRRL YB-4239</strain>
    </source>
</reference>
<dbReference type="VEuPathDB" id="FungiDB:LELG_02761"/>
<evidence type="ECO:0000259" key="8">
    <source>
        <dbReference type="Pfam" id="PF17745"/>
    </source>
</evidence>
<gene>
    <name evidence="9" type="ORF">LELG_02761</name>
</gene>
<dbReference type="GO" id="GO:0006401">
    <property type="term" value="P:RNA catabolic process"/>
    <property type="evidence" value="ECO:0007669"/>
    <property type="project" value="TreeGrafter"/>
</dbReference>
<evidence type="ECO:0000259" key="7">
    <source>
        <dbReference type="Pfam" id="PF09468"/>
    </source>
</evidence>
<dbReference type="STRING" id="379508.A5DZH4"/>
<proteinExistence type="predicted"/>
<feature type="domain" description="Ribonuclease H2 subunit B wHTH" evidence="7">
    <location>
        <begin position="101"/>
        <end position="243"/>
    </location>
</feature>
<evidence type="ECO:0000256" key="1">
    <source>
        <dbReference type="ARBA" id="ARBA00004123"/>
    </source>
</evidence>
<feature type="domain" description="Rnh202 triple barrel" evidence="8">
    <location>
        <begin position="11"/>
        <end position="98"/>
    </location>
</feature>
<dbReference type="EMBL" id="CH981526">
    <property type="protein sequence ID" value="EDK44582.1"/>
    <property type="molecule type" value="Genomic_DNA"/>
</dbReference>
<dbReference type="OrthoDB" id="29098at2759"/>
<keyword evidence="3" id="KW-0539">Nucleus</keyword>
<dbReference type="HOGENOM" id="CLU_075897_0_0_1"/>